<dbReference type="GO" id="GO:0005886">
    <property type="term" value="C:plasma membrane"/>
    <property type="evidence" value="ECO:0007669"/>
    <property type="project" value="UniProtKB-SubCell"/>
</dbReference>
<evidence type="ECO:0000256" key="6">
    <source>
        <dbReference type="ARBA" id="ARBA00023065"/>
    </source>
</evidence>
<dbReference type="Gene3D" id="3.40.1380.10">
    <property type="match status" value="1"/>
</dbReference>
<keyword evidence="6 10" id="KW-0406">Ion transport</keyword>
<dbReference type="PANTHER" id="PTHR11693:SF22">
    <property type="entry name" value="ATP SYNTHASE SUBUNIT GAMMA, MITOCHONDRIAL"/>
    <property type="match status" value="1"/>
</dbReference>
<evidence type="ECO:0000256" key="11">
    <source>
        <dbReference type="SAM" id="MobiDB-lite"/>
    </source>
</evidence>
<dbReference type="HAMAP" id="MF_00815">
    <property type="entry name" value="ATP_synth_gamma_bact"/>
    <property type="match status" value="1"/>
</dbReference>
<dbReference type="Gene3D" id="1.10.287.80">
    <property type="entry name" value="ATP synthase, gamma subunit, helix hairpin domain"/>
    <property type="match status" value="2"/>
</dbReference>
<dbReference type="NCBIfam" id="TIGR01146">
    <property type="entry name" value="ATPsyn_F1gamma"/>
    <property type="match status" value="1"/>
</dbReference>
<evidence type="ECO:0000313" key="12">
    <source>
        <dbReference type="EMBL" id="PIQ74250.1"/>
    </source>
</evidence>
<protein>
    <recommendedName>
        <fullName evidence="10">ATP synthase gamma chain</fullName>
    </recommendedName>
    <alternativeName>
        <fullName evidence="10">ATP synthase F1 sector gamma subunit</fullName>
    </alternativeName>
    <alternativeName>
        <fullName evidence="10">F-ATPase gamma subunit</fullName>
    </alternativeName>
</protein>
<evidence type="ECO:0000256" key="4">
    <source>
        <dbReference type="ARBA" id="ARBA00022448"/>
    </source>
</evidence>
<keyword evidence="7 10" id="KW-0472">Membrane</keyword>
<dbReference type="InterPro" id="IPR035968">
    <property type="entry name" value="ATP_synth_F1_ATPase_gsu"/>
</dbReference>
<dbReference type="PANTHER" id="PTHR11693">
    <property type="entry name" value="ATP SYNTHASE GAMMA CHAIN"/>
    <property type="match status" value="1"/>
</dbReference>
<evidence type="ECO:0000256" key="3">
    <source>
        <dbReference type="ARBA" id="ARBA00007681"/>
    </source>
</evidence>
<evidence type="ECO:0000256" key="10">
    <source>
        <dbReference type="HAMAP-Rule" id="MF_00815"/>
    </source>
</evidence>
<dbReference type="AlphaFoldDB" id="A0A2H0KQ27"/>
<evidence type="ECO:0000256" key="8">
    <source>
        <dbReference type="ARBA" id="ARBA00023196"/>
    </source>
</evidence>
<gene>
    <name evidence="10 12" type="primary">atpG</name>
    <name evidence="12" type="ORF">COV85_03200</name>
</gene>
<keyword evidence="4 10" id="KW-0813">Transport</keyword>
<dbReference type="EMBL" id="PCVN01000082">
    <property type="protein sequence ID" value="PIQ74250.1"/>
    <property type="molecule type" value="Genomic_DNA"/>
</dbReference>
<dbReference type="GO" id="GO:0005524">
    <property type="term" value="F:ATP binding"/>
    <property type="evidence" value="ECO:0007669"/>
    <property type="project" value="UniProtKB-UniRule"/>
</dbReference>
<keyword evidence="9 10" id="KW-0066">ATP synthesis</keyword>
<comment type="caution">
    <text evidence="12">The sequence shown here is derived from an EMBL/GenBank/DDBJ whole genome shotgun (WGS) entry which is preliminary data.</text>
</comment>
<dbReference type="GO" id="GO:0046933">
    <property type="term" value="F:proton-transporting ATP synthase activity, rotational mechanism"/>
    <property type="evidence" value="ECO:0007669"/>
    <property type="project" value="UniProtKB-UniRule"/>
</dbReference>
<keyword evidence="10" id="KW-1003">Cell membrane</keyword>
<feature type="compositionally biased region" description="Low complexity" evidence="11">
    <location>
        <begin position="218"/>
        <end position="228"/>
    </location>
</feature>
<dbReference type="GO" id="GO:0042777">
    <property type="term" value="P:proton motive force-driven plasma membrane ATP synthesis"/>
    <property type="evidence" value="ECO:0007669"/>
    <property type="project" value="UniProtKB-UniRule"/>
</dbReference>
<evidence type="ECO:0000256" key="7">
    <source>
        <dbReference type="ARBA" id="ARBA00023136"/>
    </source>
</evidence>
<organism evidence="12 13">
    <name type="scientific">Candidatus Portnoybacteria bacterium CG11_big_fil_rev_8_21_14_0_20_44_10</name>
    <dbReference type="NCBI Taxonomy" id="1974818"/>
    <lineage>
        <taxon>Bacteria</taxon>
        <taxon>Candidatus Portnoyibacteriota</taxon>
    </lineage>
</organism>
<evidence type="ECO:0000256" key="2">
    <source>
        <dbReference type="ARBA" id="ARBA00004170"/>
    </source>
</evidence>
<comment type="subcellular location">
    <subcellularLocation>
        <location evidence="10">Cell membrane</location>
        <topology evidence="10">Peripheral membrane protein</topology>
    </subcellularLocation>
    <subcellularLocation>
        <location evidence="2">Membrane</location>
        <topology evidence="2">Peripheral membrane protein</topology>
    </subcellularLocation>
</comment>
<dbReference type="GO" id="GO:0045259">
    <property type="term" value="C:proton-transporting ATP synthase complex"/>
    <property type="evidence" value="ECO:0007669"/>
    <property type="project" value="UniProtKB-KW"/>
</dbReference>
<evidence type="ECO:0000313" key="13">
    <source>
        <dbReference type="Proteomes" id="UP000231550"/>
    </source>
</evidence>
<dbReference type="CDD" id="cd12151">
    <property type="entry name" value="F1-ATPase_gamma"/>
    <property type="match status" value="1"/>
</dbReference>
<comment type="subunit">
    <text evidence="10">F-type ATPases have 2 components, CF(1) - the catalytic core - and CF(0) - the membrane proton channel. CF(1) has five subunits: alpha(3), beta(3), gamma(1), delta(1), epsilon(1). CF(0) has three main subunits: a, b and c.</text>
</comment>
<accession>A0A2H0KQ27</accession>
<proteinExistence type="inferred from homology"/>
<comment type="similarity">
    <text evidence="3 10">Belongs to the ATPase gamma chain family.</text>
</comment>
<feature type="region of interest" description="Disordered" evidence="11">
    <location>
        <begin position="213"/>
        <end position="232"/>
    </location>
</feature>
<evidence type="ECO:0000256" key="9">
    <source>
        <dbReference type="ARBA" id="ARBA00023310"/>
    </source>
</evidence>
<dbReference type="SUPFAM" id="SSF52943">
    <property type="entry name" value="ATP synthase (F1-ATPase), gamma subunit"/>
    <property type="match status" value="1"/>
</dbReference>
<dbReference type="InterPro" id="IPR000131">
    <property type="entry name" value="ATP_synth_F1_gsu"/>
</dbReference>
<comment type="function">
    <text evidence="1 10">Produces ATP from ADP in the presence of a proton gradient across the membrane. The gamma chain is believed to be important in regulating ATPase activity and the flow of protons through the CF(0) complex.</text>
</comment>
<keyword evidence="5 10" id="KW-0375">Hydrogen ion transport</keyword>
<keyword evidence="8 10" id="KW-0139">CF(1)</keyword>
<dbReference type="PRINTS" id="PR00126">
    <property type="entry name" value="ATPASEGAMMA"/>
</dbReference>
<evidence type="ECO:0000256" key="1">
    <source>
        <dbReference type="ARBA" id="ARBA00003456"/>
    </source>
</evidence>
<sequence>MESLQKTKNRISSAKNINQITKAMELVAATKMRKSQAIALSSRAYAYAALDFLANLSKLEEAVLPPLLQKREIKKTAFVVVASDKGLAGSFNSSVFRTFEKYLVENKIDIFNDNYSFIAFGQKSANYLQRKKVKIANVFAKLGDFTQLSETRQLADFLSNGYLTKQWDRVLVFSMNFRTALRQEVLIRQILPVEFEVLKKTIKEIVPETGKFSELRENNNTSPSPSSTEEGRSRIIDYLVEPSPEIVLKELAPHLIEMQVYHIILEANASEHAARRMAMKNASDNAEKLVGDLTLIYNKSRQAAITREIIEITAGAEVL</sequence>
<evidence type="ECO:0000256" key="5">
    <source>
        <dbReference type="ARBA" id="ARBA00022781"/>
    </source>
</evidence>
<name>A0A2H0KQ27_9BACT</name>
<dbReference type="Pfam" id="PF00231">
    <property type="entry name" value="ATP-synt"/>
    <property type="match status" value="1"/>
</dbReference>
<reference evidence="12 13" key="1">
    <citation type="submission" date="2017-09" db="EMBL/GenBank/DDBJ databases">
        <title>Depth-based differentiation of microbial function through sediment-hosted aquifers and enrichment of novel symbionts in the deep terrestrial subsurface.</title>
        <authorList>
            <person name="Probst A.J."/>
            <person name="Ladd B."/>
            <person name="Jarett J.K."/>
            <person name="Geller-Mcgrath D.E."/>
            <person name="Sieber C.M."/>
            <person name="Emerson J.B."/>
            <person name="Anantharaman K."/>
            <person name="Thomas B.C."/>
            <person name="Malmstrom R."/>
            <person name="Stieglmeier M."/>
            <person name="Klingl A."/>
            <person name="Woyke T."/>
            <person name="Ryan C.M."/>
            <person name="Banfield J.F."/>
        </authorList>
    </citation>
    <scope>NUCLEOTIDE SEQUENCE [LARGE SCALE GENOMIC DNA]</scope>
    <source>
        <strain evidence="12">CG11_big_fil_rev_8_21_14_0_20_44_10</strain>
    </source>
</reference>
<dbReference type="Proteomes" id="UP000231550">
    <property type="component" value="Unassembled WGS sequence"/>
</dbReference>